<protein>
    <recommendedName>
        <fullName evidence="5">Tetratricopeptide repeat protein</fullName>
    </recommendedName>
</protein>
<gene>
    <name evidence="3" type="ORF">SCD92_02990</name>
</gene>
<dbReference type="SMART" id="SM00028">
    <property type="entry name" value="TPR"/>
    <property type="match status" value="3"/>
</dbReference>
<dbReference type="PROSITE" id="PS50005">
    <property type="entry name" value="TPR"/>
    <property type="match status" value="1"/>
</dbReference>
<dbReference type="RefSeq" id="WP_302722950.1">
    <property type="nucleotide sequence ID" value="NZ_JAULRU010000577.1"/>
</dbReference>
<dbReference type="PANTHER" id="PTHR45588">
    <property type="entry name" value="TPR DOMAIN-CONTAINING PROTEIN"/>
    <property type="match status" value="1"/>
</dbReference>
<feature type="signal peptide" evidence="2">
    <location>
        <begin position="1"/>
        <end position="24"/>
    </location>
</feature>
<evidence type="ECO:0000256" key="1">
    <source>
        <dbReference type="PROSITE-ProRule" id="PRU00339"/>
    </source>
</evidence>
<evidence type="ECO:0000256" key="2">
    <source>
        <dbReference type="SAM" id="SignalP"/>
    </source>
</evidence>
<reference evidence="3 4" key="1">
    <citation type="submission" date="2023-11" db="EMBL/GenBank/DDBJ databases">
        <title>Gilvimarinus fulvus sp. nov., isolated from the surface of Kelp.</title>
        <authorList>
            <person name="Sun Y.Y."/>
            <person name="Gong Y."/>
            <person name="Du Z.J."/>
        </authorList>
    </citation>
    <scope>NUCLEOTIDE SEQUENCE [LARGE SCALE GENOMIC DNA]</scope>
    <source>
        <strain evidence="3 4">SDUM040013</strain>
    </source>
</reference>
<evidence type="ECO:0000313" key="3">
    <source>
        <dbReference type="EMBL" id="MDX6848310.1"/>
    </source>
</evidence>
<comment type="caution">
    <text evidence="3">The sequence shown here is derived from an EMBL/GenBank/DDBJ whole genome shotgun (WGS) entry which is preliminary data.</text>
</comment>
<name>A0ABU4RTU7_9GAMM</name>
<evidence type="ECO:0008006" key="5">
    <source>
        <dbReference type="Google" id="ProtNLM"/>
    </source>
</evidence>
<dbReference type="InterPro" id="IPR011990">
    <property type="entry name" value="TPR-like_helical_dom_sf"/>
</dbReference>
<dbReference type="InterPro" id="IPR019734">
    <property type="entry name" value="TPR_rpt"/>
</dbReference>
<proteinExistence type="predicted"/>
<dbReference type="Gene3D" id="1.25.40.10">
    <property type="entry name" value="Tetratricopeptide repeat domain"/>
    <property type="match status" value="2"/>
</dbReference>
<dbReference type="EMBL" id="JAXAFO010000003">
    <property type="protein sequence ID" value="MDX6848310.1"/>
    <property type="molecule type" value="Genomic_DNA"/>
</dbReference>
<dbReference type="SUPFAM" id="SSF48452">
    <property type="entry name" value="TPR-like"/>
    <property type="match status" value="2"/>
</dbReference>
<feature type="repeat" description="TPR" evidence="1">
    <location>
        <begin position="480"/>
        <end position="513"/>
    </location>
</feature>
<accession>A0ABU4RTU7</accession>
<dbReference type="PANTHER" id="PTHR45588:SF1">
    <property type="entry name" value="WW DOMAIN-CONTAINING PROTEIN"/>
    <property type="match status" value="1"/>
</dbReference>
<feature type="chain" id="PRO_5046040703" description="Tetratricopeptide repeat protein" evidence="2">
    <location>
        <begin position="25"/>
        <end position="557"/>
    </location>
</feature>
<sequence length="557" mass="61942">MKFLRFATVIFTIASLHWPASVSALDKAPSLFAGQIAPLLEGMGQHEFAIDTEQPMAQAYFNQAVALTYGFNHLEAGRSFRQVAELEPNLPMAYWGQALVLGPNINGAMEADSVAPALAAIESAMERLEYASAKERDLIMALASRYSSDETMADRQTLDAAYADAMLKVATKYPSDPNVMTLLAESLMVIHAWDYWHSDGRPKEWTPQILEILTQGLSEHPRHAGLIHYYIHAVEASKSPEAAEAYADTLRDLVPGAGHLVHMPSHIYLRVGRYQDGVIANEKAMQVDDNYIAQCKAQGVYPVAYVPHNRHFLWAMATMQGSSAKAISAAEHMASHIDTELMLEPGLGTLQHYWVTPLYAYVRFGQWQKIFAAQKPNLDLKYPLGIWHYARGVAFVASNQLDRARLELSVLQTLAADDDLKDVTVWDINDAQSIVSIAALVLEGEIEGKAGHYARSIEMFEAAIAMEDALNYDEPSDWHYPVRQSLGAVLIDAGDYQRAAAVYRQDLQTFPNNGWSLLGLYQALQKQGAEKEAAQVKAKFDASWQWADITIRQSRIL</sequence>
<evidence type="ECO:0000313" key="4">
    <source>
        <dbReference type="Proteomes" id="UP001273505"/>
    </source>
</evidence>
<dbReference type="Proteomes" id="UP001273505">
    <property type="component" value="Unassembled WGS sequence"/>
</dbReference>
<organism evidence="3 4">
    <name type="scientific">Gilvimarinus gilvus</name>
    <dbReference type="NCBI Taxonomy" id="3058038"/>
    <lineage>
        <taxon>Bacteria</taxon>
        <taxon>Pseudomonadati</taxon>
        <taxon>Pseudomonadota</taxon>
        <taxon>Gammaproteobacteria</taxon>
        <taxon>Cellvibrionales</taxon>
        <taxon>Cellvibrionaceae</taxon>
        <taxon>Gilvimarinus</taxon>
    </lineage>
</organism>
<keyword evidence="4" id="KW-1185">Reference proteome</keyword>
<keyword evidence="2" id="KW-0732">Signal</keyword>
<keyword evidence="1" id="KW-0802">TPR repeat</keyword>